<dbReference type="PROSITE" id="PS50885">
    <property type="entry name" value="HAMP"/>
    <property type="match status" value="1"/>
</dbReference>
<name>A0ABN0TN91_9BURK</name>
<keyword evidence="8" id="KW-1185">Reference proteome</keyword>
<dbReference type="Gene3D" id="3.30.450.20">
    <property type="entry name" value="PAS domain"/>
    <property type="match status" value="1"/>
</dbReference>
<dbReference type="SUPFAM" id="SSF55785">
    <property type="entry name" value="PYP-like sensor domain (PAS domain)"/>
    <property type="match status" value="1"/>
</dbReference>
<dbReference type="PROSITE" id="PS50112">
    <property type="entry name" value="PAS"/>
    <property type="match status" value="1"/>
</dbReference>
<dbReference type="InterPro" id="IPR035965">
    <property type="entry name" value="PAS-like_dom_sf"/>
</dbReference>
<evidence type="ECO:0000259" key="4">
    <source>
        <dbReference type="PROSITE" id="PS50111"/>
    </source>
</evidence>
<dbReference type="Gene3D" id="1.10.287.950">
    <property type="entry name" value="Methyl-accepting chemotaxis protein"/>
    <property type="match status" value="1"/>
</dbReference>
<comment type="caution">
    <text evidence="7">The sequence shown here is derived from an EMBL/GenBank/DDBJ whole genome shotgun (WGS) entry which is preliminary data.</text>
</comment>
<dbReference type="PANTHER" id="PTHR43531">
    <property type="entry name" value="PROTEIN ICFG"/>
    <property type="match status" value="1"/>
</dbReference>
<keyword evidence="3" id="KW-0812">Transmembrane</keyword>
<dbReference type="InterPro" id="IPR051310">
    <property type="entry name" value="MCP_chemotaxis"/>
</dbReference>
<keyword evidence="3" id="KW-0472">Membrane</keyword>
<evidence type="ECO:0000259" key="6">
    <source>
        <dbReference type="PROSITE" id="PS50885"/>
    </source>
</evidence>
<comment type="similarity">
    <text evidence="1">Belongs to the methyl-accepting chemotaxis (MCP) protein family.</text>
</comment>
<dbReference type="InterPro" id="IPR003660">
    <property type="entry name" value="HAMP_dom"/>
</dbReference>
<dbReference type="InterPro" id="IPR000014">
    <property type="entry name" value="PAS"/>
</dbReference>
<organism evidence="7 8">
    <name type="scientific">Castellaniella daejeonensis</name>
    <dbReference type="NCBI Taxonomy" id="659013"/>
    <lineage>
        <taxon>Bacteria</taxon>
        <taxon>Pseudomonadati</taxon>
        <taxon>Pseudomonadota</taxon>
        <taxon>Betaproteobacteria</taxon>
        <taxon>Burkholderiales</taxon>
        <taxon>Alcaligenaceae</taxon>
        <taxon>Castellaniella</taxon>
    </lineage>
</organism>
<dbReference type="RefSeq" id="WP_325124282.1">
    <property type="nucleotide sequence ID" value="NZ_BAAAFN010000010.1"/>
</dbReference>
<dbReference type="InterPro" id="IPR004090">
    <property type="entry name" value="Chemotax_Me-accpt_rcpt"/>
</dbReference>
<feature type="domain" description="Methyl-accepting transducer" evidence="4">
    <location>
        <begin position="270"/>
        <end position="499"/>
    </location>
</feature>
<gene>
    <name evidence="7" type="ORF">GCM10009125_13520</name>
</gene>
<feature type="domain" description="HAMP" evidence="6">
    <location>
        <begin position="213"/>
        <end position="265"/>
    </location>
</feature>
<sequence length="534" mass="57718">MRKNLPVTQQEYDFPDGETLLSATDLKGRITYANAAFVRVSGFEHAELLGKAHNIVRHPDVPPEAYQDLWDTLKQGRSWTAVVKNRRKNGDHYWVRANVAPVYHHEVLSGYLSVRTKPSRAEIEAAEHVFATFRAGRPSVRFHRGLLLDTGWRRWRNGLRTLSLRQRLALILAGLMPCWAGIAWLAELRGTAWAGACLGGAVAALLAGLLLDRSLVRPLRAIQRQAIQAATGQPVDDWRLSRLDEIASIQKAITQASLNLRSFIDDVHSQLHGLRHASTEIAQGSRNLSGETELAASRLSETATAMDQLAGLIEHNAGNARQAVDLAQASGQAATRAADIVHQAAQQIERMDAASQKIGDIVQVIDSIAFQTNILALNAAVEAARAGEQGRGFAVVAGEVRALAQRSAAAAREIGGLIHETVQIAQGGVARTREATEAMSDILEQNGRVGELIDQIHRAGQDQARDLARIQQTFIHLGDLTQGNAAMAEESFTAVQTLDGQTLSLASAAGVFRLDMGAAAPALPRPDVPPRLAA</sequence>
<evidence type="ECO:0000259" key="5">
    <source>
        <dbReference type="PROSITE" id="PS50112"/>
    </source>
</evidence>
<dbReference type="NCBIfam" id="TIGR00229">
    <property type="entry name" value="sensory_box"/>
    <property type="match status" value="1"/>
</dbReference>
<dbReference type="Pfam" id="PF08447">
    <property type="entry name" value="PAS_3"/>
    <property type="match status" value="1"/>
</dbReference>
<feature type="transmembrane region" description="Helical" evidence="3">
    <location>
        <begin position="192"/>
        <end position="211"/>
    </location>
</feature>
<dbReference type="CDD" id="cd00130">
    <property type="entry name" value="PAS"/>
    <property type="match status" value="1"/>
</dbReference>
<evidence type="ECO:0000313" key="8">
    <source>
        <dbReference type="Proteomes" id="UP001501176"/>
    </source>
</evidence>
<dbReference type="SMART" id="SM00283">
    <property type="entry name" value="MA"/>
    <property type="match status" value="1"/>
</dbReference>
<dbReference type="PANTHER" id="PTHR43531:SF7">
    <property type="entry name" value="AEROTAXIS RECEPTOR"/>
    <property type="match status" value="1"/>
</dbReference>
<proteinExistence type="inferred from homology"/>
<dbReference type="InterPro" id="IPR013655">
    <property type="entry name" value="PAS_fold_3"/>
</dbReference>
<dbReference type="EMBL" id="BAAAFN010000010">
    <property type="protein sequence ID" value="GAA0225873.1"/>
    <property type="molecule type" value="Genomic_DNA"/>
</dbReference>
<dbReference type="Pfam" id="PF00015">
    <property type="entry name" value="MCPsignal"/>
    <property type="match status" value="1"/>
</dbReference>
<dbReference type="InterPro" id="IPR004089">
    <property type="entry name" value="MCPsignal_dom"/>
</dbReference>
<dbReference type="SUPFAM" id="SSF58104">
    <property type="entry name" value="Methyl-accepting chemotaxis protein (MCP) signaling domain"/>
    <property type="match status" value="1"/>
</dbReference>
<feature type="domain" description="PAS" evidence="5">
    <location>
        <begin position="23"/>
        <end position="76"/>
    </location>
</feature>
<evidence type="ECO:0000256" key="2">
    <source>
        <dbReference type="PROSITE-ProRule" id="PRU00284"/>
    </source>
</evidence>
<accession>A0ABN0TN91</accession>
<feature type="transmembrane region" description="Helical" evidence="3">
    <location>
        <begin position="168"/>
        <end position="186"/>
    </location>
</feature>
<dbReference type="Proteomes" id="UP001501176">
    <property type="component" value="Unassembled WGS sequence"/>
</dbReference>
<dbReference type="PRINTS" id="PR00260">
    <property type="entry name" value="CHEMTRNSDUCR"/>
</dbReference>
<dbReference type="PROSITE" id="PS50111">
    <property type="entry name" value="CHEMOTAXIS_TRANSDUC_2"/>
    <property type="match status" value="1"/>
</dbReference>
<evidence type="ECO:0000313" key="7">
    <source>
        <dbReference type="EMBL" id="GAA0225873.1"/>
    </source>
</evidence>
<protein>
    <submittedName>
        <fullName evidence="7">PAS domain-containing methyl-accepting chemotaxis protein</fullName>
    </submittedName>
</protein>
<keyword evidence="2" id="KW-0807">Transducer</keyword>
<evidence type="ECO:0000256" key="1">
    <source>
        <dbReference type="ARBA" id="ARBA00029447"/>
    </source>
</evidence>
<keyword evidence="3" id="KW-1133">Transmembrane helix</keyword>
<evidence type="ECO:0000256" key="3">
    <source>
        <dbReference type="SAM" id="Phobius"/>
    </source>
</evidence>
<reference evidence="7 8" key="1">
    <citation type="journal article" date="2019" name="Int. J. Syst. Evol. Microbiol.">
        <title>The Global Catalogue of Microorganisms (GCM) 10K type strain sequencing project: providing services to taxonomists for standard genome sequencing and annotation.</title>
        <authorList>
            <consortium name="The Broad Institute Genomics Platform"/>
            <consortium name="The Broad Institute Genome Sequencing Center for Infectious Disease"/>
            <person name="Wu L."/>
            <person name="Ma J."/>
        </authorList>
    </citation>
    <scope>NUCLEOTIDE SEQUENCE [LARGE SCALE GENOMIC DNA]</scope>
    <source>
        <strain evidence="7 8">JCM 16240</strain>
    </source>
</reference>